<dbReference type="EMBL" id="MLAK01000625">
    <property type="protein sequence ID" value="OHT09981.1"/>
    <property type="molecule type" value="Genomic_DNA"/>
</dbReference>
<proteinExistence type="predicted"/>
<dbReference type="Proteomes" id="UP000179807">
    <property type="component" value="Unassembled WGS sequence"/>
</dbReference>
<evidence type="ECO:0000313" key="3">
    <source>
        <dbReference type="EMBL" id="OHT09981.1"/>
    </source>
</evidence>
<feature type="region of interest" description="Disordered" evidence="1">
    <location>
        <begin position="179"/>
        <end position="200"/>
    </location>
</feature>
<feature type="compositionally biased region" description="Acidic residues" evidence="1">
    <location>
        <begin position="187"/>
        <end position="197"/>
    </location>
</feature>
<feature type="region of interest" description="Disordered" evidence="1">
    <location>
        <begin position="279"/>
        <end position="307"/>
    </location>
</feature>
<dbReference type="AlphaFoldDB" id="A0A1J4KKT0"/>
<feature type="chain" id="PRO_5012385091" evidence="2">
    <location>
        <begin position="20"/>
        <end position="712"/>
    </location>
</feature>
<reference evidence="3" key="1">
    <citation type="submission" date="2016-10" db="EMBL/GenBank/DDBJ databases">
        <authorList>
            <person name="Benchimol M."/>
            <person name="Almeida L.G."/>
            <person name="Vasconcelos A.T."/>
            <person name="Perreira-Neves A."/>
            <person name="Rosa I.A."/>
            <person name="Tasca T."/>
            <person name="Bogo M.R."/>
            <person name="de Souza W."/>
        </authorList>
    </citation>
    <scope>NUCLEOTIDE SEQUENCE [LARGE SCALE GENOMIC DNA]</scope>
    <source>
        <strain evidence="3">K</strain>
    </source>
</reference>
<gene>
    <name evidence="3" type="ORF">TRFO_20972</name>
</gene>
<protein>
    <submittedName>
        <fullName evidence="3">Uncharacterized protein</fullName>
    </submittedName>
</protein>
<dbReference type="GeneID" id="94836398"/>
<accession>A0A1J4KKT0</accession>
<comment type="caution">
    <text evidence="3">The sequence shown here is derived from an EMBL/GenBank/DDBJ whole genome shotgun (WGS) entry which is preliminary data.</text>
</comment>
<name>A0A1J4KKT0_9EUKA</name>
<evidence type="ECO:0000256" key="1">
    <source>
        <dbReference type="SAM" id="MobiDB-lite"/>
    </source>
</evidence>
<evidence type="ECO:0000313" key="4">
    <source>
        <dbReference type="Proteomes" id="UP000179807"/>
    </source>
</evidence>
<feature type="compositionally biased region" description="Basic and acidic residues" evidence="1">
    <location>
        <begin position="285"/>
        <end position="299"/>
    </location>
</feature>
<keyword evidence="4" id="KW-1185">Reference proteome</keyword>
<dbReference type="VEuPathDB" id="TrichDB:TRFO_20972"/>
<feature type="signal peptide" evidence="2">
    <location>
        <begin position="1"/>
        <end position="19"/>
    </location>
</feature>
<sequence length="712" mass="75138">MFLWHFLVFFLLNGSECKATPLNASKNSELLAVDEPKVFDISKSHIFITLSKDLKEFLIETDEKDPASIPIDEKIIIKGETDKYSIFVKTPNKEKIKAKLLLKSVHIDLSEKEDESPIKIKKSSFVQILLSGKVFLKGGKNSPAVSLDAKSSPRLQIKNYKENSKLVAISGSGGAAGIGTCRKSNSEDDDKKEEENNENSFSISIIDATVSATAVHDELSGGGGAGIGGGARRKNGGTITIKDSNVSAFGSCGGAGIGSGFKGSIDSVKITRSSIISKGKYSDNSSKRKNDIHNEDKQALTEPDLEDIGGSGIGGGYFGSCPQIEIFESTIQSEGGKGASGIGSAQNNRIAQNNVIKDDKNDDKQSAIGIKIERSKVTAIGGRGGAGIGSGNECTENNNMRIIVDDSIINTIGGKGAAGIGGGIQSDKFSIIIKDSQVTSKGGSSYTSQNILGSGAGIGNGQYGQIFSSISIEKSQVLTEGGDAEGSFPSGSGIGAGSFGLLGKISIDESDVFSMCGKSQIGASGIGGSLTDEAVILIEKSKVAAIGGTKTPGIGGTESSKNKLTVINSEIDCHSQLPSKSIISEINKDDEESESKNTNNDENANDSKNDCAFILLNTFADEIDINYGIKIVPMSGKVKDRIIDIFLDDKAMAISVKSKGKYKIHVVDEKGEIIGHLVHTSNNEIFNVKEKINNFINVKVFNPNNKNEDDDN</sequence>
<evidence type="ECO:0000256" key="2">
    <source>
        <dbReference type="SAM" id="SignalP"/>
    </source>
</evidence>
<keyword evidence="2" id="KW-0732">Signal</keyword>
<dbReference type="RefSeq" id="XP_068363117.1">
    <property type="nucleotide sequence ID" value="XM_068501694.1"/>
</dbReference>
<organism evidence="3 4">
    <name type="scientific">Tritrichomonas foetus</name>
    <dbReference type="NCBI Taxonomy" id="1144522"/>
    <lineage>
        <taxon>Eukaryota</taxon>
        <taxon>Metamonada</taxon>
        <taxon>Parabasalia</taxon>
        <taxon>Tritrichomonadida</taxon>
        <taxon>Tritrichomonadidae</taxon>
        <taxon>Tritrichomonas</taxon>
    </lineage>
</organism>